<name>A0A8C0ZQF1_CASCN</name>
<feature type="region of interest" description="Disordered" evidence="1">
    <location>
        <begin position="768"/>
        <end position="795"/>
    </location>
</feature>
<sequence>MPPNFPEFAERMEASLSEVSEAGASNPSLQEKKEPSSALTESSGHLDHREPQSESVTLEHVSRSVGIPEIQDVKNLIGDCQDFRFQQHSESSPHEFQPLESEAAASSGNTDEMQEHRFSSATWPRAMKSSAKGGFSEKQHHVGDTVCTVEMPPLSPCLSEELLDPEMHILITPNLREKTESELKFEEDERWIMMEGEEEWEEDKLSERGKTLLMADEKNSLADIFEERELANTVTVVEDGADCLVAVLETLDHVPIGQICCSNDPPPVRDQLTSVPKDTPLDCCVLAGEGAVGDVENRTAQGSQGLVSELECIFGPVDAEQLSDTDSVQMFLELEKECLYEGVTPLVELQSQASYEGLAPSQDAENSLVISHFPGATLEKEQHKDLLKVTDLNTGLDCKYFNVLDSSQVPNAKELIAYSDNMRDMSMVSKEFEKVPFSPKTGGKFKSPADLELLGELDTGGLLNSEHRASCEEKLSVFITSELAKENGNLSQIDCSQTEGNVEECIERVPLNFAFNSELKDVISGPEVEVLVSDTNLLTDEIHLESEKGAINQEYNSLTSLGNVDPCELSMEKVYNKDGEAKELYCQANLLRNGTPDFQKKSPESEVLSLHLLSGELRYSRDGMETMNDLKPRPNMASSQGEEVETRDSNSTMNVFTEEQFTKASNTKPVLEGWIPNQQKPTPTAAVLIAEDALDASVPTLEEDIPVVAVPAPEESAASAAAIGFFQEEDIPVPSVATIETHIPAAEASAVVGSSPEKTTPAVAVPIVQEDDTPKGLATPAATASAPHLEPTTADLAGPTALKESVYPAAAVPTSEEPGPPTHTASTPEEPAAPATVGPTPKEPETVAASVSTAEVPAMEEVFTPSEPFLGGTAHADSMPVSEEAAPVLEEVSPTGMWVKEDLDSSAFGIKEVTDTVLHGKVSLAANDGFSSNEVIVAHFVAWKGLESK</sequence>
<feature type="region of interest" description="Disordered" evidence="1">
    <location>
        <begin position="810"/>
        <end position="852"/>
    </location>
</feature>
<dbReference type="PANTHER" id="PTHR35248:SF2">
    <property type="entry name" value="3-HYDROXYACYL-COA DEHYDROGENASE C-TERMINAL DOMAIN-CONTAINING PROTEIN"/>
    <property type="match status" value="1"/>
</dbReference>
<proteinExistence type="predicted"/>
<organism evidence="2">
    <name type="scientific">Castor canadensis</name>
    <name type="common">American beaver</name>
    <dbReference type="NCBI Taxonomy" id="51338"/>
    <lineage>
        <taxon>Eukaryota</taxon>
        <taxon>Metazoa</taxon>
        <taxon>Chordata</taxon>
        <taxon>Craniata</taxon>
        <taxon>Vertebrata</taxon>
        <taxon>Euteleostomi</taxon>
        <taxon>Mammalia</taxon>
        <taxon>Eutheria</taxon>
        <taxon>Euarchontoglires</taxon>
        <taxon>Glires</taxon>
        <taxon>Rodentia</taxon>
        <taxon>Castorimorpha</taxon>
        <taxon>Castoridae</taxon>
        <taxon>Castor</taxon>
    </lineage>
</organism>
<accession>A0A8C0ZQF1</accession>
<reference evidence="2" key="1">
    <citation type="submission" date="2023-09" db="UniProtKB">
        <authorList>
            <consortium name="Ensembl"/>
        </authorList>
    </citation>
    <scope>IDENTIFICATION</scope>
</reference>
<dbReference type="AlphaFoldDB" id="A0A8C0ZQF1"/>
<dbReference type="Ensembl" id="ENSCCNT00000013401.1">
    <property type="protein sequence ID" value="ENSCCNP00000010179.1"/>
    <property type="gene ID" value="ENSCCNG00000010690.1"/>
</dbReference>
<evidence type="ECO:0000313" key="2">
    <source>
        <dbReference type="Ensembl" id="ENSCCNP00000010179.1"/>
    </source>
</evidence>
<feature type="region of interest" description="Disordered" evidence="1">
    <location>
        <begin position="627"/>
        <end position="651"/>
    </location>
</feature>
<dbReference type="PANTHER" id="PTHR35248">
    <property type="entry name" value="PUTATIVE-RELATED"/>
    <property type="match status" value="1"/>
</dbReference>
<feature type="region of interest" description="Disordered" evidence="1">
    <location>
        <begin position="1"/>
        <end position="63"/>
    </location>
</feature>
<feature type="compositionally biased region" description="Low complexity" evidence="1">
    <location>
        <begin position="822"/>
        <end position="840"/>
    </location>
</feature>
<gene>
    <name evidence="2" type="primary">Kiaa0754</name>
</gene>
<protein>
    <submittedName>
        <fullName evidence="2">Uncharacterized protein</fullName>
    </submittedName>
</protein>
<feature type="region of interest" description="Disordered" evidence="1">
    <location>
        <begin position="87"/>
        <end position="137"/>
    </location>
</feature>
<evidence type="ECO:0000256" key="1">
    <source>
        <dbReference type="SAM" id="MobiDB-lite"/>
    </source>
</evidence>
<dbReference type="InterPro" id="IPR037727">
    <property type="entry name" value="MCAF1-like"/>
</dbReference>